<evidence type="ECO:0000313" key="6">
    <source>
        <dbReference type="EMBL" id="AQP43689.1"/>
    </source>
</evidence>
<keyword evidence="5" id="KW-0326">Glycosidase</keyword>
<keyword evidence="4" id="KW-0378">Hydrolase</keyword>
<dbReference type="RefSeq" id="WP_143028271.1">
    <property type="nucleotide sequence ID" value="NZ_CP019605.1"/>
</dbReference>
<evidence type="ECO:0000256" key="5">
    <source>
        <dbReference type="ARBA" id="ARBA00023295"/>
    </source>
</evidence>
<evidence type="ECO:0000256" key="3">
    <source>
        <dbReference type="ARBA" id="ARBA00012663"/>
    </source>
</evidence>
<reference evidence="6 7" key="1">
    <citation type="journal article" date="2016" name="Int. J. Syst. Evol. Microbiol.">
        <title>Tessaracoccus flavus sp. nov., isolated from the drainage system of a lindane-producing factory.</title>
        <authorList>
            <person name="Kumari R."/>
            <person name="Singh P."/>
            <person name="Schumann P."/>
            <person name="Lal R."/>
        </authorList>
    </citation>
    <scope>NUCLEOTIDE SEQUENCE [LARGE SCALE GENOMIC DNA]</scope>
    <source>
        <strain evidence="6 7">RP1T</strain>
    </source>
</reference>
<dbReference type="PROSITE" id="PS51257">
    <property type="entry name" value="PROKAR_LIPOPROTEIN"/>
    <property type="match status" value="1"/>
</dbReference>
<dbReference type="EC" id="3.2.1.52" evidence="3"/>
<organism evidence="6 7">
    <name type="scientific">Tessaracoccus flavus</name>
    <dbReference type="NCBI Taxonomy" id="1610493"/>
    <lineage>
        <taxon>Bacteria</taxon>
        <taxon>Bacillati</taxon>
        <taxon>Actinomycetota</taxon>
        <taxon>Actinomycetes</taxon>
        <taxon>Propionibacteriales</taxon>
        <taxon>Propionibacteriaceae</taxon>
        <taxon>Tessaracoccus</taxon>
    </lineage>
</organism>
<dbReference type="Proteomes" id="UP000188324">
    <property type="component" value="Chromosome"/>
</dbReference>
<dbReference type="SUPFAM" id="SSF51445">
    <property type="entry name" value="(Trans)glycosidases"/>
    <property type="match status" value="1"/>
</dbReference>
<dbReference type="InterPro" id="IPR001764">
    <property type="entry name" value="Glyco_hydro_3_N"/>
</dbReference>
<dbReference type="GO" id="GO:0009254">
    <property type="term" value="P:peptidoglycan turnover"/>
    <property type="evidence" value="ECO:0007669"/>
    <property type="project" value="TreeGrafter"/>
</dbReference>
<dbReference type="GO" id="GO:0005975">
    <property type="term" value="P:carbohydrate metabolic process"/>
    <property type="evidence" value="ECO:0007669"/>
    <property type="project" value="InterPro"/>
</dbReference>
<dbReference type="PANTHER" id="PTHR30480">
    <property type="entry name" value="BETA-HEXOSAMINIDASE-RELATED"/>
    <property type="match status" value="1"/>
</dbReference>
<gene>
    <name evidence="6" type="ORF">RPIT_01745</name>
</gene>
<dbReference type="Pfam" id="PF00933">
    <property type="entry name" value="Glyco_hydro_3"/>
    <property type="match status" value="1"/>
</dbReference>
<dbReference type="GO" id="GO:0004563">
    <property type="term" value="F:beta-N-acetylhexosaminidase activity"/>
    <property type="evidence" value="ECO:0007669"/>
    <property type="project" value="UniProtKB-EC"/>
</dbReference>
<accession>A0A1Q2CC56</accession>
<proteinExistence type="inferred from homology"/>
<dbReference type="InterPro" id="IPR036962">
    <property type="entry name" value="Glyco_hydro_3_N_sf"/>
</dbReference>
<dbReference type="PANTHER" id="PTHR30480:SF13">
    <property type="entry name" value="BETA-HEXOSAMINIDASE"/>
    <property type="match status" value="1"/>
</dbReference>
<evidence type="ECO:0000256" key="1">
    <source>
        <dbReference type="ARBA" id="ARBA00001231"/>
    </source>
</evidence>
<dbReference type="AlphaFoldDB" id="A0A1Q2CC56"/>
<dbReference type="Gene3D" id="3.20.20.300">
    <property type="entry name" value="Glycoside hydrolase, family 3, N-terminal domain"/>
    <property type="match status" value="1"/>
</dbReference>
<dbReference type="InterPro" id="IPR017853">
    <property type="entry name" value="GH"/>
</dbReference>
<protein>
    <recommendedName>
        <fullName evidence="3">beta-N-acetylhexosaminidase</fullName>
        <ecNumber evidence="3">3.2.1.52</ecNumber>
    </recommendedName>
</protein>
<comment type="similarity">
    <text evidence="2">Belongs to the glycosyl hydrolase 3 family.</text>
</comment>
<dbReference type="KEGG" id="tfl:RPIT_01745"/>
<dbReference type="STRING" id="1610493.RPIT_01745"/>
<evidence type="ECO:0000313" key="7">
    <source>
        <dbReference type="Proteomes" id="UP000188324"/>
    </source>
</evidence>
<evidence type="ECO:0000256" key="2">
    <source>
        <dbReference type="ARBA" id="ARBA00005336"/>
    </source>
</evidence>
<dbReference type="OrthoDB" id="9805821at2"/>
<sequence>MSRLPWLLAAGALALTGCAPNPEVFESAGESATPAAVEVTGTATHPSMDAVAETSPSPTVTSCRDVASSLSPAEQVGQLFMIGVDTGGLDEATRSAIANARVGSVVLLGNTSAGASPIRQLTAELGSLGSHRVPVLIAVDQEGGTVQRLKGEGFSSIPSAREQGALAEGDLRAAAQQWGEELREVGVHYDLAPVADVVSEAKRGTNEPIGQLNRDYGSDPEAVSQSIVEFVEGMGAASVATSVKHFPGLGEVVTNTDFGIATDDVIEADGESLEPFAAAIDAGVDSVMVSSAVFTKIDPDNEGVFSSVVIEDLLRDDLGFDGVVIADDLGAAKSVSGVAPADRALRFFDAGGDLLINANPSLMATMADATLGRAQSDAEFADRVLDSVERVLRLKSGVGLVDCA</sequence>
<keyword evidence="7" id="KW-1185">Reference proteome</keyword>
<dbReference type="EMBL" id="CP019605">
    <property type="protein sequence ID" value="AQP43689.1"/>
    <property type="molecule type" value="Genomic_DNA"/>
</dbReference>
<name>A0A1Q2CC56_9ACTN</name>
<comment type="catalytic activity">
    <reaction evidence="1">
        <text>Hydrolysis of terminal non-reducing N-acetyl-D-hexosamine residues in N-acetyl-beta-D-hexosaminides.</text>
        <dbReference type="EC" id="3.2.1.52"/>
    </reaction>
</comment>
<evidence type="ECO:0000256" key="4">
    <source>
        <dbReference type="ARBA" id="ARBA00022801"/>
    </source>
</evidence>
<dbReference type="InterPro" id="IPR050226">
    <property type="entry name" value="NagZ_Beta-hexosaminidase"/>
</dbReference>